<dbReference type="Gramene" id="OPUNC12G14070.1">
    <property type="protein sequence ID" value="OPUNC12G14070.1"/>
    <property type="gene ID" value="OPUNC12G14070"/>
</dbReference>
<keyword evidence="11" id="KW-1185">Reference proteome</keyword>
<keyword evidence="7" id="KW-0276">Fatty acid metabolism</keyword>
<keyword evidence="7" id="KW-0444">Lipid biosynthesis</keyword>
<protein>
    <recommendedName>
        <fullName evidence="7">Lipoxygenase</fullName>
        <ecNumber evidence="7">1.13.11.-</ecNumber>
    </recommendedName>
</protein>
<evidence type="ECO:0000259" key="9">
    <source>
        <dbReference type="PROSITE" id="PS51393"/>
    </source>
</evidence>
<dbReference type="Gene3D" id="1.20.245.10">
    <property type="entry name" value="Lipoxygenase-1, Domain 5"/>
    <property type="match status" value="1"/>
</dbReference>
<keyword evidence="7" id="KW-0443">Lipid metabolism</keyword>
<evidence type="ECO:0000256" key="2">
    <source>
        <dbReference type="ARBA" id="ARBA00022723"/>
    </source>
</evidence>
<dbReference type="STRING" id="4537.A0A0E0MNI5"/>
<dbReference type="InterPro" id="IPR013819">
    <property type="entry name" value="LipOase_C"/>
</dbReference>
<evidence type="ECO:0000256" key="4">
    <source>
        <dbReference type="ARBA" id="ARBA00023002"/>
    </source>
</evidence>
<dbReference type="HOGENOM" id="CLU_004282_1_0_1"/>
<reference evidence="10" key="1">
    <citation type="submission" date="2015-04" db="UniProtKB">
        <authorList>
            <consortium name="EnsemblPlants"/>
        </authorList>
    </citation>
    <scope>IDENTIFICATION</scope>
</reference>
<comment type="pathway">
    <text evidence="7">Lipid metabolism; oxylipin biosynthesis.</text>
</comment>
<dbReference type="eggNOG" id="ENOG502QQSP">
    <property type="taxonomic scope" value="Eukaryota"/>
</dbReference>
<dbReference type="Proteomes" id="UP000026962">
    <property type="component" value="Chromosome 12"/>
</dbReference>
<dbReference type="GO" id="GO:0034440">
    <property type="term" value="P:lipid oxidation"/>
    <property type="evidence" value="ECO:0007669"/>
    <property type="project" value="InterPro"/>
</dbReference>
<keyword evidence="7" id="KW-0275">Fatty acid biosynthesis</keyword>
<dbReference type="OMA" id="YMGTHSE"/>
<comment type="cofactor">
    <cofactor evidence="1 6">
        <name>Fe cation</name>
        <dbReference type="ChEBI" id="CHEBI:24875"/>
    </cofactor>
</comment>
<comment type="similarity">
    <text evidence="6">Belongs to the lipoxygenase family.</text>
</comment>
<proteinExistence type="inferred from homology"/>
<dbReference type="AlphaFoldDB" id="A0A0E0MNI5"/>
<dbReference type="GO" id="GO:0006633">
    <property type="term" value="P:fatty acid biosynthetic process"/>
    <property type="evidence" value="ECO:0007669"/>
    <property type="project" value="UniProtKB-KW"/>
</dbReference>
<accession>A0A0E0MNI5</accession>
<dbReference type="GO" id="GO:0016702">
    <property type="term" value="F:oxidoreductase activity, acting on single donors with incorporation of molecular oxygen, incorporation of two atoms of oxygen"/>
    <property type="evidence" value="ECO:0007669"/>
    <property type="project" value="InterPro"/>
</dbReference>
<dbReference type="InterPro" id="IPR036226">
    <property type="entry name" value="LipOase_C_sf"/>
</dbReference>
<dbReference type="InterPro" id="IPR020834">
    <property type="entry name" value="LipOase_CS"/>
</dbReference>
<organism evidence="10">
    <name type="scientific">Oryza punctata</name>
    <name type="common">Red rice</name>
    <dbReference type="NCBI Taxonomy" id="4537"/>
    <lineage>
        <taxon>Eukaryota</taxon>
        <taxon>Viridiplantae</taxon>
        <taxon>Streptophyta</taxon>
        <taxon>Embryophyta</taxon>
        <taxon>Tracheophyta</taxon>
        <taxon>Spermatophyta</taxon>
        <taxon>Magnoliopsida</taxon>
        <taxon>Liliopsida</taxon>
        <taxon>Poales</taxon>
        <taxon>Poaceae</taxon>
        <taxon>BOP clade</taxon>
        <taxon>Oryzoideae</taxon>
        <taxon>Oryzeae</taxon>
        <taxon>Oryzinae</taxon>
        <taxon>Oryza</taxon>
    </lineage>
</organism>
<dbReference type="Pfam" id="PF00305">
    <property type="entry name" value="Lipoxygenase"/>
    <property type="match status" value="1"/>
</dbReference>
<dbReference type="PROSITE" id="PS51393">
    <property type="entry name" value="LIPOXYGENASE_3"/>
    <property type="match status" value="1"/>
</dbReference>
<keyword evidence="7" id="KW-0925">Oxylipin biosynthesis</keyword>
<evidence type="ECO:0000256" key="1">
    <source>
        <dbReference type="ARBA" id="ARBA00001962"/>
    </source>
</evidence>
<dbReference type="PRINTS" id="PR00468">
    <property type="entry name" value="PLTLPOXGNASE"/>
</dbReference>
<dbReference type="UniPathway" id="UPA00382"/>
<dbReference type="InterPro" id="IPR000907">
    <property type="entry name" value="LipOase"/>
</dbReference>
<keyword evidence="4 6" id="KW-0560">Oxidoreductase</keyword>
<feature type="region of interest" description="Disordered" evidence="8">
    <location>
        <begin position="459"/>
        <end position="481"/>
    </location>
</feature>
<keyword evidence="5 6" id="KW-0408">Iron</keyword>
<sequence length="481" mass="54810">MYGDGVRNKLDDEQATDVELDKGPFVQGEEYLITKEIIESQINGAMTAEEAVEKKLFMLDYHDMFLPLVNKVRELEHTTLYASRTLFFLTDKETLKPIGIELTRPKSPQKKQWRKVFTPESDGSVTASWLWQLAKTHVLAHDTGYHQLVSHWLRTHCCVEPYIIAANRRLSQMHPIYRLLHPHFRFTMEINALARGSLVNADGVIENSFSPGKYCMELSSVVYDKFWRFDMEALPADLIRRGMAVQGKDGELEMAIKDYPYADDGMPVWKAIEKWASSYVNYYYPSAEDITGDEELQGWWTEVRTKGHQDKQDEPWWPVLDSHGSLVQVLTTIMWVTSGHHAAVNFGQNMPTEDGGATAKDELEKNPDKVLLDTFPSQYQAIMVLTVLNLLSSHSPGEKYMGTHSEPAWEADPEVRFMFDTFGSEMHRIAVDIDGRNMDEKRKNRNGAGVMPYVLLKPSHADPSDKTTPMMGKGIPNSISI</sequence>
<evidence type="ECO:0000256" key="5">
    <source>
        <dbReference type="ARBA" id="ARBA00023004"/>
    </source>
</evidence>
<dbReference type="InterPro" id="IPR001246">
    <property type="entry name" value="LipOase_plant"/>
</dbReference>
<name>A0A0E0MNI5_ORYPU</name>
<dbReference type="Gene3D" id="3.10.450.60">
    <property type="match status" value="1"/>
</dbReference>
<feature type="domain" description="Lipoxygenase" evidence="9">
    <location>
        <begin position="1"/>
        <end position="481"/>
    </location>
</feature>
<evidence type="ECO:0000313" key="10">
    <source>
        <dbReference type="EnsemblPlants" id="OPUNC12G14070.1"/>
    </source>
</evidence>
<dbReference type="GO" id="GO:0046872">
    <property type="term" value="F:metal ion binding"/>
    <property type="evidence" value="ECO:0007669"/>
    <property type="project" value="UniProtKB-UniRule"/>
</dbReference>
<comment type="function">
    <text evidence="7">Plant lipoxygenase may be involved in a number of diverse aspects of plant physiology including growth and development, pest resistance, and senescence or responses to wounding.</text>
</comment>
<evidence type="ECO:0000313" key="11">
    <source>
        <dbReference type="Proteomes" id="UP000026962"/>
    </source>
</evidence>
<dbReference type="SUPFAM" id="SSF48484">
    <property type="entry name" value="Lipoxigenase"/>
    <property type="match status" value="1"/>
</dbReference>
<keyword evidence="3 6" id="KW-0223">Dioxygenase</keyword>
<dbReference type="EnsemblPlants" id="OPUNC12G14070.1">
    <property type="protein sequence ID" value="OPUNC12G14070.1"/>
    <property type="gene ID" value="OPUNC12G14070"/>
</dbReference>
<evidence type="ECO:0000256" key="6">
    <source>
        <dbReference type="RuleBase" id="RU003974"/>
    </source>
</evidence>
<dbReference type="InterPro" id="IPR020833">
    <property type="entry name" value="LipOase_Fe_BS"/>
</dbReference>
<dbReference type="PANTHER" id="PTHR11771">
    <property type="entry name" value="LIPOXYGENASE"/>
    <property type="match status" value="1"/>
</dbReference>
<dbReference type="PRINTS" id="PR00087">
    <property type="entry name" value="LIPOXYGENASE"/>
</dbReference>
<dbReference type="GO" id="GO:0031408">
    <property type="term" value="P:oxylipin biosynthetic process"/>
    <property type="evidence" value="ECO:0007669"/>
    <property type="project" value="UniProtKB-UniRule"/>
</dbReference>
<dbReference type="EC" id="1.13.11.-" evidence="7"/>
<dbReference type="PROSITE" id="PS00711">
    <property type="entry name" value="LIPOXYGENASE_1"/>
    <property type="match status" value="1"/>
</dbReference>
<evidence type="ECO:0000256" key="3">
    <source>
        <dbReference type="ARBA" id="ARBA00022964"/>
    </source>
</evidence>
<evidence type="ECO:0000256" key="7">
    <source>
        <dbReference type="RuleBase" id="RU003975"/>
    </source>
</evidence>
<keyword evidence="2 6" id="KW-0479">Metal-binding</keyword>
<dbReference type="PROSITE" id="PS00081">
    <property type="entry name" value="LIPOXYGENASE_2"/>
    <property type="match status" value="1"/>
</dbReference>
<evidence type="ECO:0000256" key="8">
    <source>
        <dbReference type="SAM" id="MobiDB-lite"/>
    </source>
</evidence>
<reference evidence="10" key="2">
    <citation type="submission" date="2018-05" db="EMBL/GenBank/DDBJ databases">
        <title>OpunRS2 (Oryza punctata Reference Sequence Version 2).</title>
        <authorList>
            <person name="Zhang J."/>
            <person name="Kudrna D."/>
            <person name="Lee S."/>
            <person name="Talag J."/>
            <person name="Welchert J."/>
            <person name="Wing R.A."/>
        </authorList>
    </citation>
    <scope>NUCLEOTIDE SEQUENCE [LARGE SCALE GENOMIC DNA]</scope>
</reference>